<dbReference type="Proteomes" id="UP000270299">
    <property type="component" value="Unassembled WGS sequence"/>
</dbReference>
<feature type="region of interest" description="Disordered" evidence="1">
    <location>
        <begin position="304"/>
        <end position="333"/>
    </location>
</feature>
<evidence type="ECO:0000259" key="2">
    <source>
        <dbReference type="SMART" id="SM00507"/>
    </source>
</evidence>
<name>A0A3L6ZMD4_9MICO</name>
<sequence>MENPKEPPGDASSSGESASFGVPPVPVSWDEFDSAQWQSPILNLSSIESTYSGALADGCSSIVDEIAHLDRSANRQQAWRIERIDEARRLSEATLHGVQVLGSELSEAQQREMARRSLVAELACALRMPESTVVGMVTDAEALMHRLPATMAALREGDISYRHAQVLIDQTNTLAPEAALVLEEQALGYARTVTVAKLRVKTRRLRERLDPESISARAARSERDRCLCFEPADDGMAWLSLYTTAPEATSIYSAAREYAKAVKGSGDPRTLTQLTADVFTDAVSAGLSGDGDLVAHAHDTKTDAGIGVGGDPSPIVVPGPLRSGESGTRRGSGTAFGWIRPTVTVTVPALTLLGLTDEPAMLEGYGPIDPDTARALAGQSNTWYRMLTDPKTGAPIAFDSTTYRPTTAMKRYLRYIDGTCRFPGCNRAAQHCDLDHTKDHQFGGPTECENLSHLCPKHHRLKHQTTWRVEQRGGGLLEWTSPGGRTYVTEPEVLLTPPEPPPGNRASGQVTHPDPPTSARSPDSEQAPPF</sequence>
<evidence type="ECO:0000313" key="4">
    <source>
        <dbReference type="Proteomes" id="UP000270299"/>
    </source>
</evidence>
<dbReference type="InterPro" id="IPR003615">
    <property type="entry name" value="HNH_nuc"/>
</dbReference>
<dbReference type="AlphaFoldDB" id="A0A3L6ZMD4"/>
<proteinExistence type="predicted"/>
<feature type="compositionally biased region" description="Low complexity" evidence="1">
    <location>
        <begin position="322"/>
        <end position="333"/>
    </location>
</feature>
<reference evidence="3 4" key="1">
    <citation type="submission" date="2018-10" db="EMBL/GenBank/DDBJ databases">
        <authorList>
            <person name="Li J."/>
        </authorList>
    </citation>
    <scope>NUCLEOTIDE SEQUENCE [LARGE SCALE GENOMIC DNA]</scope>
    <source>
        <strain evidence="3 4">CCTCC AB209002</strain>
    </source>
</reference>
<feature type="region of interest" description="Disordered" evidence="1">
    <location>
        <begin position="1"/>
        <end position="22"/>
    </location>
</feature>
<keyword evidence="4" id="KW-1185">Reference proteome</keyword>
<keyword evidence="3" id="KW-0540">Nuclease</keyword>
<keyword evidence="3" id="KW-0378">Hydrolase</keyword>
<dbReference type="SMART" id="SM00507">
    <property type="entry name" value="HNHc"/>
    <property type="match status" value="1"/>
</dbReference>
<dbReference type="RefSeq" id="WP_121673657.1">
    <property type="nucleotide sequence ID" value="NZ_BMXM01000011.1"/>
</dbReference>
<dbReference type="CDD" id="cd00085">
    <property type="entry name" value="HNHc"/>
    <property type="match status" value="1"/>
</dbReference>
<accession>A0A3L6ZMD4</accession>
<dbReference type="EMBL" id="RCUV01000017">
    <property type="protein sequence ID" value="RLP69069.1"/>
    <property type="molecule type" value="Genomic_DNA"/>
</dbReference>
<dbReference type="InterPro" id="IPR003870">
    <property type="entry name" value="DUF222"/>
</dbReference>
<gene>
    <name evidence="3" type="ORF">D9V29_12500</name>
</gene>
<evidence type="ECO:0000313" key="3">
    <source>
        <dbReference type="EMBL" id="RLP69069.1"/>
    </source>
</evidence>
<protein>
    <submittedName>
        <fullName evidence="3">HNH endonuclease</fullName>
    </submittedName>
</protein>
<feature type="region of interest" description="Disordered" evidence="1">
    <location>
        <begin position="490"/>
        <end position="530"/>
    </location>
</feature>
<comment type="caution">
    <text evidence="3">The sequence shown here is derived from an EMBL/GenBank/DDBJ whole genome shotgun (WGS) entry which is preliminary data.</text>
</comment>
<dbReference type="GO" id="GO:0004519">
    <property type="term" value="F:endonuclease activity"/>
    <property type="evidence" value="ECO:0007669"/>
    <property type="project" value="UniProtKB-KW"/>
</dbReference>
<dbReference type="Pfam" id="PF02720">
    <property type="entry name" value="DUF222"/>
    <property type="match status" value="1"/>
</dbReference>
<evidence type="ECO:0000256" key="1">
    <source>
        <dbReference type="SAM" id="MobiDB-lite"/>
    </source>
</evidence>
<dbReference type="OrthoDB" id="3261064at2"/>
<feature type="domain" description="HNH nuclease" evidence="2">
    <location>
        <begin position="408"/>
        <end position="460"/>
    </location>
</feature>
<keyword evidence="3" id="KW-0255">Endonuclease</keyword>
<organism evidence="3 4">
    <name type="scientific">Mycetocola manganoxydans</name>
    <dbReference type="NCBI Taxonomy" id="699879"/>
    <lineage>
        <taxon>Bacteria</taxon>
        <taxon>Bacillati</taxon>
        <taxon>Actinomycetota</taxon>
        <taxon>Actinomycetes</taxon>
        <taxon>Micrococcales</taxon>
        <taxon>Microbacteriaceae</taxon>
        <taxon>Mycetocola</taxon>
    </lineage>
</organism>